<organism evidence="2 3">
    <name type="scientific">Streptomyces spinoverrucosus</name>
    <dbReference type="NCBI Taxonomy" id="284043"/>
    <lineage>
        <taxon>Bacteria</taxon>
        <taxon>Bacillati</taxon>
        <taxon>Actinomycetota</taxon>
        <taxon>Actinomycetes</taxon>
        <taxon>Kitasatosporales</taxon>
        <taxon>Streptomycetaceae</taxon>
        <taxon>Streptomyces</taxon>
    </lineage>
</organism>
<gene>
    <name evidence="2" type="ORF">SSP24_06850</name>
</gene>
<dbReference type="EMBL" id="BJND01000005">
    <property type="protein sequence ID" value="GEC03030.1"/>
    <property type="molecule type" value="Genomic_DNA"/>
</dbReference>
<comment type="caution">
    <text evidence="2">The sequence shown here is derived from an EMBL/GenBank/DDBJ whole genome shotgun (WGS) entry which is preliminary data.</text>
</comment>
<reference evidence="2 3" key="1">
    <citation type="submission" date="2019-06" db="EMBL/GenBank/DDBJ databases">
        <title>Whole genome shotgun sequence of Streptomyces spinoverrucosus NBRC 14228.</title>
        <authorList>
            <person name="Hosoyama A."/>
            <person name="Uohara A."/>
            <person name="Ohji S."/>
            <person name="Ichikawa N."/>
        </authorList>
    </citation>
    <scope>NUCLEOTIDE SEQUENCE [LARGE SCALE GENOMIC DNA]</scope>
    <source>
        <strain evidence="2 3">NBRC 14228</strain>
    </source>
</reference>
<name>A0A4Y3VB36_9ACTN</name>
<evidence type="ECO:0000313" key="3">
    <source>
        <dbReference type="Proteomes" id="UP000317881"/>
    </source>
</evidence>
<keyword evidence="1" id="KW-0472">Membrane</keyword>
<sequence length="66" mass="7576">MWCERRMGPHEERAAATQQFRPLPTAKELLRVVVTKGLQIIMMLFPVLELVGVVRASRMRLVTNSL</sequence>
<accession>A0A4Y3VB36</accession>
<dbReference type="AlphaFoldDB" id="A0A4Y3VB36"/>
<feature type="transmembrane region" description="Helical" evidence="1">
    <location>
        <begin position="37"/>
        <end position="56"/>
    </location>
</feature>
<keyword evidence="1" id="KW-1133">Transmembrane helix</keyword>
<protein>
    <submittedName>
        <fullName evidence="2">Uncharacterized protein</fullName>
    </submittedName>
</protein>
<dbReference type="Proteomes" id="UP000317881">
    <property type="component" value="Unassembled WGS sequence"/>
</dbReference>
<keyword evidence="3" id="KW-1185">Reference proteome</keyword>
<evidence type="ECO:0000313" key="2">
    <source>
        <dbReference type="EMBL" id="GEC03030.1"/>
    </source>
</evidence>
<proteinExistence type="predicted"/>
<evidence type="ECO:0000256" key="1">
    <source>
        <dbReference type="SAM" id="Phobius"/>
    </source>
</evidence>
<keyword evidence="1" id="KW-0812">Transmembrane</keyword>